<dbReference type="Gene3D" id="3.90.550.10">
    <property type="entry name" value="Spore Coat Polysaccharide Biosynthesis Protein SpsA, Chain A"/>
    <property type="match status" value="1"/>
</dbReference>
<dbReference type="InterPro" id="IPR029044">
    <property type="entry name" value="Nucleotide-diphossugar_trans"/>
</dbReference>
<evidence type="ECO:0000259" key="2">
    <source>
        <dbReference type="Pfam" id="PF00535"/>
    </source>
</evidence>
<dbReference type="Proteomes" id="UP000321301">
    <property type="component" value="Unassembled WGS sequence"/>
</dbReference>
<accession>A0A512C963</accession>
<feature type="domain" description="Glycosyltransferase 2-like" evidence="2">
    <location>
        <begin position="6"/>
        <end position="117"/>
    </location>
</feature>
<protein>
    <submittedName>
        <fullName evidence="3">Glycosyl transferase</fullName>
    </submittedName>
</protein>
<evidence type="ECO:0000256" key="1">
    <source>
        <dbReference type="SAM" id="Phobius"/>
    </source>
</evidence>
<keyword evidence="1" id="KW-0812">Transmembrane</keyword>
<keyword evidence="3" id="KW-0808">Transferase</keyword>
<dbReference type="EMBL" id="BJYV01000004">
    <property type="protein sequence ID" value="GEO20744.1"/>
    <property type="molecule type" value="Genomic_DNA"/>
</dbReference>
<dbReference type="CDD" id="cd06433">
    <property type="entry name" value="GT_2_WfgS_like"/>
    <property type="match status" value="1"/>
</dbReference>
<name>A0A512C963_9BACT</name>
<feature type="transmembrane region" description="Helical" evidence="1">
    <location>
        <begin position="211"/>
        <end position="233"/>
    </location>
</feature>
<dbReference type="PANTHER" id="PTHR22916:SF3">
    <property type="entry name" value="UDP-GLCNAC:BETAGAL BETA-1,3-N-ACETYLGLUCOSAMINYLTRANSFERASE-LIKE PROTEIN 1"/>
    <property type="match status" value="1"/>
</dbReference>
<keyword evidence="1" id="KW-0472">Membrane</keyword>
<proteinExistence type="predicted"/>
<gene>
    <name evidence="3" type="ORF">CQA01_12780</name>
</gene>
<organism evidence="3 4">
    <name type="scientific">Cyclobacterium qasimii</name>
    <dbReference type="NCBI Taxonomy" id="1350429"/>
    <lineage>
        <taxon>Bacteria</taxon>
        <taxon>Pseudomonadati</taxon>
        <taxon>Bacteroidota</taxon>
        <taxon>Cytophagia</taxon>
        <taxon>Cytophagales</taxon>
        <taxon>Cyclobacteriaceae</taxon>
        <taxon>Cyclobacterium</taxon>
    </lineage>
</organism>
<dbReference type="PANTHER" id="PTHR22916">
    <property type="entry name" value="GLYCOSYLTRANSFERASE"/>
    <property type="match status" value="1"/>
</dbReference>
<reference evidence="3 4" key="1">
    <citation type="submission" date="2019-07" db="EMBL/GenBank/DDBJ databases">
        <title>Whole genome shotgun sequence of Cyclobacterium qasimii NBRC 106168.</title>
        <authorList>
            <person name="Hosoyama A."/>
            <person name="Uohara A."/>
            <person name="Ohji S."/>
            <person name="Ichikawa N."/>
        </authorList>
    </citation>
    <scope>NUCLEOTIDE SEQUENCE [LARGE SCALE GENOMIC DNA]</scope>
    <source>
        <strain evidence="3 4">NBRC 106168</strain>
    </source>
</reference>
<sequence>MNQKISIITVCYNCVNDISLTIESVLSQSYPEIQFIVIDGGSTDGTLEVINKYSDKIDVFISEPDKGIFDAMNKGLKYVSGEWVNFMNAGDKFYNSSVLHSIFYNKNYNDFGVLYGSTFSNDSIREPTNIKSLNYGGIMACHQSIFYNSIVCGKNLYYKTKHKYYGDIELTRRLYLLKIKFQKTSIVVSCFQGGGFSSQISKEARIAKFDYLYQNMGFIGIINGVFGKIIYLFKN</sequence>
<dbReference type="SUPFAM" id="SSF53448">
    <property type="entry name" value="Nucleotide-diphospho-sugar transferases"/>
    <property type="match status" value="1"/>
</dbReference>
<dbReference type="RefSeq" id="WP_020894178.1">
    <property type="nucleotide sequence ID" value="NZ_BJYV01000004.1"/>
</dbReference>
<comment type="caution">
    <text evidence="3">The sequence shown here is derived from an EMBL/GenBank/DDBJ whole genome shotgun (WGS) entry which is preliminary data.</text>
</comment>
<dbReference type="GO" id="GO:0016758">
    <property type="term" value="F:hexosyltransferase activity"/>
    <property type="evidence" value="ECO:0007669"/>
    <property type="project" value="UniProtKB-ARBA"/>
</dbReference>
<evidence type="ECO:0000313" key="3">
    <source>
        <dbReference type="EMBL" id="GEO20744.1"/>
    </source>
</evidence>
<keyword evidence="4" id="KW-1185">Reference proteome</keyword>
<dbReference type="Pfam" id="PF00535">
    <property type="entry name" value="Glycos_transf_2"/>
    <property type="match status" value="1"/>
</dbReference>
<keyword evidence="1" id="KW-1133">Transmembrane helix</keyword>
<dbReference type="InterPro" id="IPR001173">
    <property type="entry name" value="Glyco_trans_2-like"/>
</dbReference>
<evidence type="ECO:0000313" key="4">
    <source>
        <dbReference type="Proteomes" id="UP000321301"/>
    </source>
</evidence>
<dbReference type="AlphaFoldDB" id="A0A512C963"/>